<dbReference type="KEGG" id="kyr:CVV65_11850"/>
<comment type="similarity">
    <text evidence="6">Belongs to the purine/pyrimidine phosphoribosyltransferase family. PyrE subfamily.</text>
</comment>
<keyword evidence="4 6" id="KW-0808">Transferase</keyword>
<dbReference type="InterPro" id="IPR004467">
    <property type="entry name" value="Or_phspho_trans_dom"/>
</dbReference>
<dbReference type="GO" id="GO:0004588">
    <property type="term" value="F:orotate phosphoribosyltransferase activity"/>
    <property type="evidence" value="ECO:0007669"/>
    <property type="project" value="UniProtKB-UniRule"/>
</dbReference>
<reference evidence="9" key="1">
    <citation type="submission" date="2017-11" db="EMBL/GenBank/DDBJ databases">
        <title>Complete Genome Sequence of Kyrpidia sp. Strain EA-1, a thermophilic, hydrogen-oxidizing Bacterium, isolated from the Azores.</title>
        <authorList>
            <person name="Reiner J.E."/>
            <person name="Lapp C.J."/>
            <person name="Bunk B."/>
            <person name="Gescher J."/>
        </authorList>
    </citation>
    <scope>NUCLEOTIDE SEQUENCE [LARGE SCALE GENOMIC DNA]</scope>
    <source>
        <strain evidence="9">EA-1</strain>
    </source>
</reference>
<evidence type="ECO:0000256" key="5">
    <source>
        <dbReference type="ARBA" id="ARBA00022975"/>
    </source>
</evidence>
<comment type="pathway">
    <text evidence="1 6">Pyrimidine metabolism; UMP biosynthesis via de novo pathway; UMP from orotate: step 1/2.</text>
</comment>
<dbReference type="EMBL" id="CP024955">
    <property type="protein sequence ID" value="ATY85532.1"/>
    <property type="molecule type" value="Genomic_DNA"/>
</dbReference>
<dbReference type="Proteomes" id="UP000231932">
    <property type="component" value="Chromosome"/>
</dbReference>
<comment type="catalytic activity">
    <reaction evidence="6">
        <text>orotidine 5'-phosphate + diphosphate = orotate + 5-phospho-alpha-D-ribose 1-diphosphate</text>
        <dbReference type="Rhea" id="RHEA:10380"/>
        <dbReference type="ChEBI" id="CHEBI:30839"/>
        <dbReference type="ChEBI" id="CHEBI:33019"/>
        <dbReference type="ChEBI" id="CHEBI:57538"/>
        <dbReference type="ChEBI" id="CHEBI:58017"/>
        <dbReference type="EC" id="2.4.2.10"/>
    </reaction>
</comment>
<dbReference type="InterPro" id="IPR029057">
    <property type="entry name" value="PRTase-like"/>
</dbReference>
<dbReference type="PANTHER" id="PTHR19278">
    <property type="entry name" value="OROTATE PHOSPHORIBOSYLTRANSFERASE"/>
    <property type="match status" value="1"/>
</dbReference>
<keyword evidence="9" id="KW-1185">Reference proteome</keyword>
<dbReference type="UniPathway" id="UPA00070">
    <property type="reaction ID" value="UER00119"/>
</dbReference>
<sequence>MGVESVARLIAGHLLDIGAVFLRPEEPFVWTSGIRSPIYCDNRLIISYPRVREAVADAMVEEIRRRWPEAQGVAGTATAGIPHAAWVADRLRLPMVYVRDKAKGHGTVNRVEGRLAAGSKTVVVEDLISTGGSALSTVSALREVGYVPMGVAAVVTYEFREAKEAFARAGVPWFALTDYSTLIELATERGFVTEDQRRILEEFRSDPHHWPPSRPPQFS</sequence>
<dbReference type="GO" id="GO:0000287">
    <property type="term" value="F:magnesium ion binding"/>
    <property type="evidence" value="ECO:0007669"/>
    <property type="project" value="UniProtKB-UniRule"/>
</dbReference>
<feature type="binding site" evidence="6">
    <location>
        <position position="129"/>
    </location>
    <ligand>
        <name>orotate</name>
        <dbReference type="ChEBI" id="CHEBI:30839"/>
    </ligand>
</feature>
<organism evidence="8 9">
    <name type="scientific">Kyrpidia spormannii</name>
    <dbReference type="NCBI Taxonomy" id="2055160"/>
    <lineage>
        <taxon>Bacteria</taxon>
        <taxon>Bacillati</taxon>
        <taxon>Bacillota</taxon>
        <taxon>Bacilli</taxon>
        <taxon>Bacillales</taxon>
        <taxon>Alicyclobacillaceae</taxon>
        <taxon>Kyrpidia</taxon>
    </lineage>
</organism>
<dbReference type="InterPro" id="IPR000836">
    <property type="entry name" value="PRTase_dom"/>
</dbReference>
<dbReference type="OrthoDB" id="9802134at2"/>
<evidence type="ECO:0000256" key="1">
    <source>
        <dbReference type="ARBA" id="ARBA00004889"/>
    </source>
</evidence>
<dbReference type="SUPFAM" id="SSF53271">
    <property type="entry name" value="PRTase-like"/>
    <property type="match status" value="1"/>
</dbReference>
<comment type="subunit">
    <text evidence="6">Homodimer.</text>
</comment>
<keyword evidence="3 6" id="KW-0328">Glycosyltransferase</keyword>
<dbReference type="RefSeq" id="WP_100668302.1">
    <property type="nucleotide sequence ID" value="NZ_CP024955.1"/>
</dbReference>
<evidence type="ECO:0000256" key="3">
    <source>
        <dbReference type="ARBA" id="ARBA00022676"/>
    </source>
</evidence>
<feature type="binding site" evidence="6">
    <location>
        <position position="99"/>
    </location>
    <ligand>
        <name>5-phospho-alpha-D-ribose 1-diphosphate</name>
        <dbReference type="ChEBI" id="CHEBI:58017"/>
        <note>ligand shared between dimeric partners</note>
    </ligand>
</feature>
<comment type="cofactor">
    <cofactor evidence="6">
        <name>Mg(2+)</name>
        <dbReference type="ChEBI" id="CHEBI:18420"/>
    </cofactor>
</comment>
<feature type="binding site" description="in other chain" evidence="6">
    <location>
        <begin position="125"/>
        <end position="133"/>
    </location>
    <ligand>
        <name>5-phospho-alpha-D-ribose 1-diphosphate</name>
        <dbReference type="ChEBI" id="CHEBI:58017"/>
        <note>ligand shared between dimeric partners</note>
    </ligand>
</feature>
<dbReference type="GO" id="GO:0044205">
    <property type="term" value="P:'de novo' UMP biosynthetic process"/>
    <property type="evidence" value="ECO:0007669"/>
    <property type="project" value="UniProtKB-UniRule"/>
</dbReference>
<dbReference type="Pfam" id="PF00156">
    <property type="entry name" value="Pribosyltran"/>
    <property type="match status" value="1"/>
</dbReference>
<dbReference type="PANTHER" id="PTHR19278:SF9">
    <property type="entry name" value="URIDINE 5'-MONOPHOSPHATE SYNTHASE"/>
    <property type="match status" value="1"/>
</dbReference>
<protein>
    <recommendedName>
        <fullName evidence="2 6">Orotate phosphoribosyltransferase</fullName>
        <shortName evidence="6">OPRT</shortName>
        <shortName evidence="6">OPRTase</shortName>
        <ecNumber evidence="2 6">2.4.2.10</ecNumber>
    </recommendedName>
</protein>
<dbReference type="InterPro" id="IPR023031">
    <property type="entry name" value="OPRT"/>
</dbReference>
<dbReference type="Gene3D" id="3.40.50.2020">
    <property type="match status" value="1"/>
</dbReference>
<gene>
    <name evidence="6" type="primary">pyrE</name>
    <name evidence="8" type="ORF">CVV65_11850</name>
</gene>
<dbReference type="EC" id="2.4.2.10" evidence="2 6"/>
<name>A0A2K8NAR3_9BACL</name>
<evidence type="ECO:0000256" key="6">
    <source>
        <dbReference type="HAMAP-Rule" id="MF_01208"/>
    </source>
</evidence>
<feature type="domain" description="Phosphoribosyltransferase" evidence="7">
    <location>
        <begin position="55"/>
        <end position="155"/>
    </location>
</feature>
<keyword evidence="6" id="KW-0460">Magnesium</keyword>
<evidence type="ECO:0000256" key="4">
    <source>
        <dbReference type="ARBA" id="ARBA00022679"/>
    </source>
</evidence>
<keyword evidence="5 6" id="KW-0665">Pyrimidine biosynthesis</keyword>
<dbReference type="GO" id="GO:0019856">
    <property type="term" value="P:pyrimidine nucleobase biosynthetic process"/>
    <property type="evidence" value="ECO:0007669"/>
    <property type="project" value="TreeGrafter"/>
</dbReference>
<feature type="binding site" evidence="6">
    <location>
        <position position="105"/>
    </location>
    <ligand>
        <name>5-phospho-alpha-D-ribose 1-diphosphate</name>
        <dbReference type="ChEBI" id="CHEBI:58017"/>
        <note>ligand shared between dimeric partners</note>
    </ligand>
</feature>
<feature type="binding site" evidence="6">
    <location>
        <position position="103"/>
    </location>
    <ligand>
        <name>5-phospho-alpha-D-ribose 1-diphosphate</name>
        <dbReference type="ChEBI" id="CHEBI:58017"/>
        <note>ligand shared between dimeric partners</note>
    </ligand>
</feature>
<evidence type="ECO:0000313" key="9">
    <source>
        <dbReference type="Proteomes" id="UP000231932"/>
    </source>
</evidence>
<dbReference type="CDD" id="cd06223">
    <property type="entry name" value="PRTases_typeI"/>
    <property type="match status" value="1"/>
</dbReference>
<dbReference type="NCBIfam" id="TIGR00336">
    <property type="entry name" value="pyrE"/>
    <property type="match status" value="1"/>
</dbReference>
<comment type="function">
    <text evidence="6">Catalyzes the transfer of a ribosyl phosphate group from 5-phosphoribose 1-diphosphate to orotate, leading to the formation of orotidine monophosphate (OMP).</text>
</comment>
<evidence type="ECO:0000313" key="8">
    <source>
        <dbReference type="EMBL" id="ATY85532.1"/>
    </source>
</evidence>
<proteinExistence type="inferred from homology"/>
<evidence type="ECO:0000259" key="7">
    <source>
        <dbReference type="Pfam" id="PF00156"/>
    </source>
</evidence>
<dbReference type="AlphaFoldDB" id="A0A2K8NAR3"/>
<dbReference type="HAMAP" id="MF_01208">
    <property type="entry name" value="PyrE"/>
    <property type="match status" value="1"/>
</dbReference>
<evidence type="ECO:0000256" key="2">
    <source>
        <dbReference type="ARBA" id="ARBA00011971"/>
    </source>
</evidence>
<accession>A0A2K8NAR3</accession>
<comment type="caution">
    <text evidence="6">Lacks conserved residue(s) required for the propagation of feature annotation.</text>
</comment>